<organism evidence="1 2">
    <name type="scientific">Striga hermonthica</name>
    <name type="common">Purple witchweed</name>
    <name type="synonym">Buchnera hermonthica</name>
    <dbReference type="NCBI Taxonomy" id="68872"/>
    <lineage>
        <taxon>Eukaryota</taxon>
        <taxon>Viridiplantae</taxon>
        <taxon>Streptophyta</taxon>
        <taxon>Embryophyta</taxon>
        <taxon>Tracheophyta</taxon>
        <taxon>Spermatophyta</taxon>
        <taxon>Magnoliopsida</taxon>
        <taxon>eudicotyledons</taxon>
        <taxon>Gunneridae</taxon>
        <taxon>Pentapetalae</taxon>
        <taxon>asterids</taxon>
        <taxon>lamiids</taxon>
        <taxon>Lamiales</taxon>
        <taxon>Orobanchaceae</taxon>
        <taxon>Buchnereae</taxon>
        <taxon>Striga</taxon>
    </lineage>
</organism>
<dbReference type="PANTHER" id="PTHR35128:SF1">
    <property type="entry name" value="SECRETION-REGULATING GUANINE NUCLEOTIDE EXCHANGE FACTOR"/>
    <property type="match status" value="1"/>
</dbReference>
<evidence type="ECO:0000313" key="1">
    <source>
        <dbReference type="EMBL" id="CAA0808675.1"/>
    </source>
</evidence>
<accession>A0A9N7MF89</accession>
<dbReference type="OrthoDB" id="10022521at2759"/>
<dbReference type="InterPro" id="IPR029058">
    <property type="entry name" value="AB_hydrolase_fold"/>
</dbReference>
<keyword evidence="2" id="KW-1185">Reference proteome</keyword>
<reference evidence="1" key="1">
    <citation type="submission" date="2019-12" db="EMBL/GenBank/DDBJ databases">
        <authorList>
            <person name="Scholes J."/>
        </authorList>
    </citation>
    <scope>NUCLEOTIDE SEQUENCE</scope>
</reference>
<gene>
    <name evidence="1" type="ORF">SHERM_10903</name>
</gene>
<evidence type="ECO:0000313" key="2">
    <source>
        <dbReference type="Proteomes" id="UP001153555"/>
    </source>
</evidence>
<dbReference type="EMBL" id="CACSLK010003174">
    <property type="protein sequence ID" value="CAA0808675.1"/>
    <property type="molecule type" value="Genomic_DNA"/>
</dbReference>
<dbReference type="SUPFAM" id="SSF53474">
    <property type="entry name" value="alpha/beta-Hydrolases"/>
    <property type="match status" value="1"/>
</dbReference>
<dbReference type="Proteomes" id="UP001153555">
    <property type="component" value="Unassembled WGS sequence"/>
</dbReference>
<proteinExistence type="predicted"/>
<dbReference type="PANTHER" id="PTHR35128">
    <property type="entry name" value="SECRETION-REGULATING GUANINE NUCLEOTIDE EXCHANGE FACTOR"/>
    <property type="match status" value="1"/>
</dbReference>
<dbReference type="AlphaFoldDB" id="A0A9N7MF89"/>
<protein>
    <submittedName>
        <fullName evidence="1">Uncharacterized protein</fullName>
    </submittedName>
</protein>
<name>A0A9N7MF89_STRHE</name>
<dbReference type="Gene3D" id="3.40.50.1820">
    <property type="entry name" value="alpha/beta hydrolase"/>
    <property type="match status" value="1"/>
</dbReference>
<sequence>MMYFPAMFVRGNRFFKQSRNTRSAQFPVLFTFLILVVFALVLLFGKNGDKSTFVADPLNQKWDSYDSIVRLNPKVELRNGTDLVSQIPDSPKAVLFLAHGCSGKAVNFWDKSPSCPNCVGLPEERLIVLHALARKFAVLAVSSKEICWSLGDERLIVKDIIRWWTAKQKLEKLPLFALGASSGGYFVSVLATEMKFKSIALMIAEGVYSHLEITKDYPSTLFVHMPKDGTRKWKIEKYLAVMREKGIDVAEVKCSEFPLMPHFFANRIPGVDFALSEKLFGVFKEKGFLDENGYLRDDGRAIPWRTAIEERNILLPDKSLVNHIQEEMNLAFAYHEMTSVPSEHIFYWFESHMN</sequence>
<comment type="caution">
    <text evidence="1">The sequence shown here is derived from an EMBL/GenBank/DDBJ whole genome shotgun (WGS) entry which is preliminary data.</text>
</comment>